<sequence>MEIRVTTFATPPQHTPQMCGLGTRRLDQNNLQCF</sequence>
<dbReference type="EMBL" id="GBXM01076957">
    <property type="protein sequence ID" value="JAH31620.1"/>
    <property type="molecule type" value="Transcribed_RNA"/>
</dbReference>
<evidence type="ECO:0000313" key="1">
    <source>
        <dbReference type="EMBL" id="JAH31620.1"/>
    </source>
</evidence>
<name>A0A0E9RT48_ANGAN</name>
<reference evidence="1" key="2">
    <citation type="journal article" date="2015" name="Fish Shellfish Immunol.">
        <title>Early steps in the European eel (Anguilla anguilla)-Vibrio vulnificus interaction in the gills: Role of the RtxA13 toxin.</title>
        <authorList>
            <person name="Callol A."/>
            <person name="Pajuelo D."/>
            <person name="Ebbesson L."/>
            <person name="Teles M."/>
            <person name="MacKenzie S."/>
            <person name="Amaro C."/>
        </authorList>
    </citation>
    <scope>NUCLEOTIDE SEQUENCE</scope>
</reference>
<protein>
    <submittedName>
        <fullName evidence="1">Uncharacterized protein</fullName>
    </submittedName>
</protein>
<dbReference type="AlphaFoldDB" id="A0A0E9RT48"/>
<reference evidence="1" key="1">
    <citation type="submission" date="2014-11" db="EMBL/GenBank/DDBJ databases">
        <authorList>
            <person name="Amaro Gonzalez C."/>
        </authorList>
    </citation>
    <scope>NUCLEOTIDE SEQUENCE</scope>
</reference>
<organism evidence="1">
    <name type="scientific">Anguilla anguilla</name>
    <name type="common">European freshwater eel</name>
    <name type="synonym">Muraena anguilla</name>
    <dbReference type="NCBI Taxonomy" id="7936"/>
    <lineage>
        <taxon>Eukaryota</taxon>
        <taxon>Metazoa</taxon>
        <taxon>Chordata</taxon>
        <taxon>Craniata</taxon>
        <taxon>Vertebrata</taxon>
        <taxon>Euteleostomi</taxon>
        <taxon>Actinopterygii</taxon>
        <taxon>Neopterygii</taxon>
        <taxon>Teleostei</taxon>
        <taxon>Anguilliformes</taxon>
        <taxon>Anguillidae</taxon>
        <taxon>Anguilla</taxon>
    </lineage>
</organism>
<proteinExistence type="predicted"/>
<accession>A0A0E9RT48</accession>